<dbReference type="PIRSF" id="PIRSF001434">
    <property type="entry name" value="CGS"/>
    <property type="match status" value="1"/>
</dbReference>
<dbReference type="AlphaFoldDB" id="A0A656DG46"/>
<dbReference type="EMBL" id="CZVU01000004">
    <property type="protein sequence ID" value="CUS96760.1"/>
    <property type="molecule type" value="Genomic_DNA"/>
</dbReference>
<dbReference type="Pfam" id="PF01053">
    <property type="entry name" value="Cys_Met_Meta_PP"/>
    <property type="match status" value="1"/>
</dbReference>
<name>A0A656DG46_KRYT1</name>
<sequence>MNNKSKNKKFGLSTLAIHGEMKDQTFHSVVYPIYQTSTFSVERSDDYQKFINEEPDFYIYSRYGNPTVREVEKKLALIENCEDAVLFSSGMSAITSTVLSFIEAGDEIISLSSIYGMTYRFFRDYLPKFGVKVNFVDLEDIDKIENFITDKTKLIYFETPVNPTTRIVDIEKLVNFARKNNILTVIDNTFATPVNQNPADFGVDIILHSATKYLSGHSDLILGCAISDKFKIEKIRKTKNTLGGNPDPHQVFLLGRSLKTLELRVEKQNENALKIAQFLSNHKKVRRVFYPGLASHPEHEIAKKQMRGFGGMLSFELNGGLEDAKKFCDSLKVALNATSLGSVETLVSIPVLTSHIKMSKDELEKAGITESMVRISVGIENIEDLLWDFEQALNSI</sequence>
<dbReference type="SUPFAM" id="SSF53383">
    <property type="entry name" value="PLP-dependent transferases"/>
    <property type="match status" value="1"/>
</dbReference>
<dbReference type="GO" id="GO:0005737">
    <property type="term" value="C:cytoplasm"/>
    <property type="evidence" value="ECO:0007669"/>
    <property type="project" value="TreeGrafter"/>
</dbReference>
<keyword evidence="2 3" id="KW-0663">Pyridoxal phosphate</keyword>
<dbReference type="InterPro" id="IPR054542">
    <property type="entry name" value="Cys_met_metab_PP"/>
</dbReference>
<dbReference type="GO" id="GO:0016846">
    <property type="term" value="F:carbon-sulfur lyase activity"/>
    <property type="evidence" value="ECO:0007669"/>
    <property type="project" value="TreeGrafter"/>
</dbReference>
<keyword evidence="5" id="KW-0456">Lyase</keyword>
<dbReference type="InterPro" id="IPR000277">
    <property type="entry name" value="Cys/Met-Metab_PyrdxlP-dep_enz"/>
</dbReference>
<evidence type="ECO:0000256" key="2">
    <source>
        <dbReference type="ARBA" id="ARBA00022898"/>
    </source>
</evidence>
<protein>
    <submittedName>
        <fullName evidence="5">Cystathionine gamma-lyase</fullName>
    </submittedName>
</protein>
<dbReference type="GO" id="GO:0009086">
    <property type="term" value="P:methionine biosynthetic process"/>
    <property type="evidence" value="ECO:0007669"/>
    <property type="project" value="UniProtKB-ARBA"/>
</dbReference>
<dbReference type="CDD" id="cd00614">
    <property type="entry name" value="CGS_like"/>
    <property type="match status" value="1"/>
</dbReference>
<feature type="modified residue" description="N6-(pyridoxal phosphate)lysine" evidence="3">
    <location>
        <position position="212"/>
    </location>
</feature>
<dbReference type="RefSeq" id="WP_072149657.1">
    <property type="nucleotide sequence ID" value="NZ_CZVU01000004.1"/>
</dbReference>
<comment type="cofactor">
    <cofactor evidence="1 4">
        <name>pyridoxal 5'-phosphate</name>
        <dbReference type="ChEBI" id="CHEBI:597326"/>
    </cofactor>
</comment>
<comment type="similarity">
    <text evidence="4">Belongs to the trans-sulfuration enzymes family.</text>
</comment>
<reference evidence="5 6" key="1">
    <citation type="submission" date="2015-11" db="EMBL/GenBank/DDBJ databases">
        <authorList>
            <person name="Varghese N."/>
        </authorList>
    </citation>
    <scope>NUCLEOTIDE SEQUENCE [LARGE SCALE GENOMIC DNA]</scope>
    <source>
        <strain evidence="5 6">JGI-24</strain>
    </source>
</reference>
<organism evidence="5 6">
    <name type="scientific">Kryptobacter tengchongensis</name>
    <dbReference type="NCBI Taxonomy" id="1643429"/>
    <lineage>
        <taxon>Bacteria</taxon>
        <taxon>Pseudomonadati</taxon>
        <taxon>Candidatus Kryptoniota</taxon>
        <taxon>Candidatus Kryptobacter</taxon>
    </lineage>
</organism>
<proteinExistence type="inferred from homology"/>
<dbReference type="InterPro" id="IPR015424">
    <property type="entry name" value="PyrdxlP-dep_Trfase"/>
</dbReference>
<dbReference type="Proteomes" id="UP000243065">
    <property type="component" value="Unassembled WGS sequence"/>
</dbReference>
<dbReference type="Gene3D" id="3.40.640.10">
    <property type="entry name" value="Type I PLP-dependent aspartate aminotransferase-like (Major domain)"/>
    <property type="match status" value="1"/>
</dbReference>
<evidence type="ECO:0000313" key="6">
    <source>
        <dbReference type="Proteomes" id="UP000243065"/>
    </source>
</evidence>
<evidence type="ECO:0000313" key="5">
    <source>
        <dbReference type="EMBL" id="CUS96760.1"/>
    </source>
</evidence>
<accession>A0A656DG46</accession>
<dbReference type="PROSITE" id="PS00868">
    <property type="entry name" value="CYS_MET_METAB_PP"/>
    <property type="match status" value="1"/>
</dbReference>
<dbReference type="Gene3D" id="3.90.1150.10">
    <property type="entry name" value="Aspartate Aminotransferase, domain 1"/>
    <property type="match status" value="1"/>
</dbReference>
<dbReference type="GO" id="GO:0019346">
    <property type="term" value="P:transsulfuration"/>
    <property type="evidence" value="ECO:0007669"/>
    <property type="project" value="InterPro"/>
</dbReference>
<dbReference type="FunFam" id="3.90.1150.10:FF:000033">
    <property type="entry name" value="Cystathionine gamma-synthase"/>
    <property type="match status" value="1"/>
</dbReference>
<gene>
    <name evidence="5" type="ORF">JGI24_00158</name>
</gene>
<dbReference type="PANTHER" id="PTHR11808">
    <property type="entry name" value="TRANS-SULFURATION ENZYME FAMILY MEMBER"/>
    <property type="match status" value="1"/>
</dbReference>
<dbReference type="InterPro" id="IPR015422">
    <property type="entry name" value="PyrdxlP-dep_Trfase_small"/>
</dbReference>
<dbReference type="OrthoDB" id="9780685at2"/>
<keyword evidence="6" id="KW-1185">Reference proteome</keyword>
<dbReference type="FunFam" id="3.40.640.10:FF:000046">
    <property type="entry name" value="Cystathionine gamma-lyase"/>
    <property type="match status" value="1"/>
</dbReference>
<dbReference type="PANTHER" id="PTHR11808:SF80">
    <property type="entry name" value="CYSTATHIONINE GAMMA-LYASE"/>
    <property type="match status" value="1"/>
</dbReference>
<evidence type="ECO:0000256" key="4">
    <source>
        <dbReference type="RuleBase" id="RU362118"/>
    </source>
</evidence>
<dbReference type="GO" id="GO:0030170">
    <property type="term" value="F:pyridoxal phosphate binding"/>
    <property type="evidence" value="ECO:0007669"/>
    <property type="project" value="InterPro"/>
</dbReference>
<evidence type="ECO:0000256" key="3">
    <source>
        <dbReference type="PIRSR" id="PIRSR001434-2"/>
    </source>
</evidence>
<evidence type="ECO:0000256" key="1">
    <source>
        <dbReference type="ARBA" id="ARBA00001933"/>
    </source>
</evidence>
<dbReference type="InterPro" id="IPR015421">
    <property type="entry name" value="PyrdxlP-dep_Trfase_major"/>
</dbReference>